<evidence type="ECO:0000259" key="12">
    <source>
        <dbReference type="Pfam" id="PF00925"/>
    </source>
</evidence>
<proteinExistence type="inferred from homology"/>
<dbReference type="InterPro" id="IPR036144">
    <property type="entry name" value="RibA-like_sf"/>
</dbReference>
<dbReference type="GO" id="GO:0046872">
    <property type="term" value="F:metal ion binding"/>
    <property type="evidence" value="ECO:0007669"/>
    <property type="project" value="UniProtKB-KW"/>
</dbReference>
<reference evidence="13" key="1">
    <citation type="submission" date="2020-05" db="EMBL/GenBank/DDBJ databases">
        <authorList>
            <person name="Chiriac C."/>
            <person name="Salcher M."/>
            <person name="Ghai R."/>
            <person name="Kavagutti S V."/>
        </authorList>
    </citation>
    <scope>NUCLEOTIDE SEQUENCE</scope>
</reference>
<keyword evidence="10" id="KW-0342">GTP-binding</keyword>
<dbReference type="InterPro" id="IPR000926">
    <property type="entry name" value="RibA"/>
</dbReference>
<dbReference type="GO" id="GO:0005525">
    <property type="term" value="F:GTP binding"/>
    <property type="evidence" value="ECO:0007669"/>
    <property type="project" value="UniProtKB-KW"/>
</dbReference>
<dbReference type="CDD" id="cd00641">
    <property type="entry name" value="GTP_cyclohydro2"/>
    <property type="match status" value="1"/>
</dbReference>
<dbReference type="PANTHER" id="PTHR21327">
    <property type="entry name" value="GTP CYCLOHYDROLASE II-RELATED"/>
    <property type="match status" value="1"/>
</dbReference>
<evidence type="ECO:0000256" key="1">
    <source>
        <dbReference type="ARBA" id="ARBA00001947"/>
    </source>
</evidence>
<dbReference type="Pfam" id="PF00925">
    <property type="entry name" value="GTP_cyclohydro2"/>
    <property type="match status" value="1"/>
</dbReference>
<dbReference type="EMBL" id="CAEZSP010000023">
    <property type="protein sequence ID" value="CAB4543060.1"/>
    <property type="molecule type" value="Genomic_DNA"/>
</dbReference>
<dbReference type="SUPFAM" id="SSF55821">
    <property type="entry name" value="YrdC/RibB"/>
    <property type="match status" value="1"/>
</dbReference>
<organism evidence="13">
    <name type="scientific">freshwater metagenome</name>
    <dbReference type="NCBI Taxonomy" id="449393"/>
    <lineage>
        <taxon>unclassified sequences</taxon>
        <taxon>metagenomes</taxon>
        <taxon>ecological metagenomes</taxon>
    </lineage>
</organism>
<dbReference type="InterPro" id="IPR017945">
    <property type="entry name" value="DHBP_synth_RibB-like_a/b_dom"/>
</dbReference>
<evidence type="ECO:0000256" key="4">
    <source>
        <dbReference type="ARBA" id="ARBA00012762"/>
    </source>
</evidence>
<evidence type="ECO:0000256" key="5">
    <source>
        <dbReference type="ARBA" id="ARBA00022619"/>
    </source>
</evidence>
<dbReference type="Gene3D" id="3.90.870.10">
    <property type="entry name" value="DHBP synthase"/>
    <property type="match status" value="1"/>
</dbReference>
<comment type="similarity">
    <text evidence="3">In the N-terminal section; belongs to the DHBP synthase family.</text>
</comment>
<protein>
    <recommendedName>
        <fullName evidence="4">GTP cyclohydrolase II</fullName>
        <ecNumber evidence="4">3.5.4.25</ecNumber>
    </recommendedName>
</protein>
<dbReference type="InterPro" id="IPR000422">
    <property type="entry name" value="DHBP_synthase_RibB"/>
</dbReference>
<keyword evidence="8" id="KW-0378">Hydrolase</keyword>
<evidence type="ECO:0000256" key="10">
    <source>
        <dbReference type="ARBA" id="ARBA00023134"/>
    </source>
</evidence>
<evidence type="ECO:0000256" key="3">
    <source>
        <dbReference type="ARBA" id="ARBA00005520"/>
    </source>
</evidence>
<keyword evidence="7" id="KW-0547">Nucleotide-binding</keyword>
<evidence type="ECO:0000256" key="2">
    <source>
        <dbReference type="ARBA" id="ARBA00004853"/>
    </source>
</evidence>
<name>A0A6J6BV11_9ZZZZ</name>
<comment type="pathway">
    <text evidence="2">Cofactor biosynthesis; riboflavin biosynthesis; 5-amino-6-(D-ribitylamino)uracil from GTP: step 1/4.</text>
</comment>
<dbReference type="SUPFAM" id="SSF142695">
    <property type="entry name" value="RibA-like"/>
    <property type="match status" value="1"/>
</dbReference>
<dbReference type="GO" id="GO:0003935">
    <property type="term" value="F:GTP cyclohydrolase II activity"/>
    <property type="evidence" value="ECO:0007669"/>
    <property type="project" value="UniProtKB-EC"/>
</dbReference>
<evidence type="ECO:0000256" key="9">
    <source>
        <dbReference type="ARBA" id="ARBA00022833"/>
    </source>
</evidence>
<gene>
    <name evidence="13" type="ORF">UFOPK1440_00581</name>
</gene>
<keyword evidence="6" id="KW-0479">Metal-binding</keyword>
<evidence type="ECO:0000256" key="7">
    <source>
        <dbReference type="ARBA" id="ARBA00022741"/>
    </source>
</evidence>
<evidence type="ECO:0000256" key="11">
    <source>
        <dbReference type="ARBA" id="ARBA00049295"/>
    </source>
</evidence>
<dbReference type="GO" id="GO:0005829">
    <property type="term" value="C:cytosol"/>
    <property type="evidence" value="ECO:0007669"/>
    <property type="project" value="TreeGrafter"/>
</dbReference>
<dbReference type="GO" id="GO:0008686">
    <property type="term" value="F:3,4-dihydroxy-2-butanone-4-phosphate synthase activity"/>
    <property type="evidence" value="ECO:0007669"/>
    <property type="project" value="InterPro"/>
</dbReference>
<dbReference type="InterPro" id="IPR032677">
    <property type="entry name" value="GTP_cyclohydro_II"/>
</dbReference>
<dbReference type="PANTHER" id="PTHR21327:SF18">
    <property type="entry name" value="3,4-DIHYDROXY-2-BUTANONE 4-PHOSPHATE SYNTHASE"/>
    <property type="match status" value="1"/>
</dbReference>
<keyword evidence="9" id="KW-0862">Zinc</keyword>
<dbReference type="AlphaFoldDB" id="A0A6J6BV11"/>
<feature type="domain" description="GTP cyclohydrolase II" evidence="12">
    <location>
        <begin position="89"/>
        <end position="243"/>
    </location>
</feature>
<dbReference type="EC" id="3.5.4.25" evidence="4"/>
<keyword evidence="5" id="KW-0686">Riboflavin biosynthesis</keyword>
<dbReference type="Pfam" id="PF00926">
    <property type="entry name" value="DHBP_synthase"/>
    <property type="match status" value="1"/>
</dbReference>
<dbReference type="GO" id="GO:0009231">
    <property type="term" value="P:riboflavin biosynthetic process"/>
    <property type="evidence" value="ECO:0007669"/>
    <property type="project" value="UniProtKB-UniPathway"/>
</dbReference>
<dbReference type="UniPathway" id="UPA00275">
    <property type="reaction ID" value="UER00400"/>
</dbReference>
<comment type="cofactor">
    <cofactor evidence="1">
        <name>Zn(2+)</name>
        <dbReference type="ChEBI" id="CHEBI:29105"/>
    </cofactor>
</comment>
<dbReference type="NCBIfam" id="NF001591">
    <property type="entry name" value="PRK00393.1"/>
    <property type="match status" value="1"/>
</dbReference>
<evidence type="ECO:0000256" key="6">
    <source>
        <dbReference type="ARBA" id="ARBA00022723"/>
    </source>
</evidence>
<accession>A0A6J6BV11</accession>
<dbReference type="Gene3D" id="3.40.50.10990">
    <property type="entry name" value="GTP cyclohydrolase II"/>
    <property type="match status" value="1"/>
</dbReference>
<sequence length="272" mass="29847">MIAHPQGLSARSGHTEAGLALAQFVGAAPAALLSEIVAPDGSMAVGAGLRAFATEHQITMISIAELTTYWKAHYQEVNPEPITLNWVDVQLPEGAWQMATYSALKSRDHLIARFGEVEKQPLVRVHSECFTGDVMGSLRCDCGDQLALSKKLIAENGSGFIIYLRDHEGRGVGLTEKLKAYQLQDKGLDTVEANVALGHPIDAREWSDVIEILHSLNLSKLTLLTNNPEKVSALKNAGFDVKQQNLDTEIHEFNRQYIETKQAKLGHKRGEN</sequence>
<evidence type="ECO:0000256" key="8">
    <source>
        <dbReference type="ARBA" id="ARBA00022801"/>
    </source>
</evidence>
<evidence type="ECO:0000313" key="13">
    <source>
        <dbReference type="EMBL" id="CAB4543060.1"/>
    </source>
</evidence>
<comment type="catalytic activity">
    <reaction evidence="11">
        <text>GTP + 4 H2O = 2,5-diamino-6-hydroxy-4-(5-phosphoribosylamino)-pyrimidine + formate + 2 phosphate + 3 H(+)</text>
        <dbReference type="Rhea" id="RHEA:23704"/>
        <dbReference type="ChEBI" id="CHEBI:15377"/>
        <dbReference type="ChEBI" id="CHEBI:15378"/>
        <dbReference type="ChEBI" id="CHEBI:15740"/>
        <dbReference type="ChEBI" id="CHEBI:37565"/>
        <dbReference type="ChEBI" id="CHEBI:43474"/>
        <dbReference type="ChEBI" id="CHEBI:58614"/>
        <dbReference type="EC" id="3.5.4.25"/>
    </reaction>
</comment>